<keyword evidence="1" id="KW-0812">Transmembrane</keyword>
<keyword evidence="4" id="KW-1185">Reference proteome</keyword>
<protein>
    <recommendedName>
        <fullName evidence="2">Guanylate cyclase domain-containing protein</fullName>
    </recommendedName>
</protein>
<dbReference type="PROSITE" id="PS50125">
    <property type="entry name" value="GUANYLATE_CYCLASE_2"/>
    <property type="match status" value="2"/>
</dbReference>
<dbReference type="InterPro" id="IPR001054">
    <property type="entry name" value="A/G_cyclase"/>
</dbReference>
<gene>
    <name evidence="3" type="ORF">CYMTET_26161</name>
</gene>
<keyword evidence="1" id="KW-1133">Transmembrane helix</keyword>
<reference evidence="3 4" key="1">
    <citation type="journal article" date="2015" name="Genome Biol. Evol.">
        <title>Comparative Genomics of a Bacterivorous Green Alga Reveals Evolutionary Causalities and Consequences of Phago-Mixotrophic Mode of Nutrition.</title>
        <authorList>
            <person name="Burns J.A."/>
            <person name="Paasch A."/>
            <person name="Narechania A."/>
            <person name="Kim E."/>
        </authorList>
    </citation>
    <scope>NUCLEOTIDE SEQUENCE [LARGE SCALE GENOMIC DNA]</scope>
    <source>
        <strain evidence="3 4">PLY_AMNH</strain>
    </source>
</reference>
<dbReference type="GO" id="GO:0004383">
    <property type="term" value="F:guanylate cyclase activity"/>
    <property type="evidence" value="ECO:0007669"/>
    <property type="project" value="TreeGrafter"/>
</dbReference>
<dbReference type="GO" id="GO:0070482">
    <property type="term" value="P:response to oxygen levels"/>
    <property type="evidence" value="ECO:0007669"/>
    <property type="project" value="TreeGrafter"/>
</dbReference>
<dbReference type="AlphaFoldDB" id="A0AAE0FSM2"/>
<dbReference type="CDD" id="cd07302">
    <property type="entry name" value="CHD"/>
    <property type="match status" value="1"/>
</dbReference>
<dbReference type="Gene3D" id="3.30.70.1230">
    <property type="entry name" value="Nucleotide cyclase"/>
    <property type="match status" value="2"/>
</dbReference>
<dbReference type="InterPro" id="IPR029787">
    <property type="entry name" value="Nucleotide_cyclase"/>
</dbReference>
<dbReference type="PANTHER" id="PTHR45655:SF13">
    <property type="entry name" value="SOLUBLE GUANYLATE CYCLASE GCY-32-RELATED"/>
    <property type="match status" value="1"/>
</dbReference>
<feature type="transmembrane region" description="Helical" evidence="1">
    <location>
        <begin position="212"/>
        <end position="230"/>
    </location>
</feature>
<evidence type="ECO:0000256" key="1">
    <source>
        <dbReference type="SAM" id="Phobius"/>
    </source>
</evidence>
<sequence length="474" mass="52749">MAAAKAMCSVQHQEQTTVKIVELAHNLIRVSDRLSRTSVGKKKTLNLQIGIHSGPVHGGVVGATRRFYRLVGDTVNTAARLCRQAPRDHVHLSSATKAWLEGSDIMLSYRGTTELAGQSFIHTYTAVDNCPDLWWMDDSEGYASMPFANGHQYSAFESVPSTAVAAKFHRALQESHSMTDFNGMLKNDDKEKEYGIKKSSAICAEILSSVKWMVWLAIIFSVMNFFGIVWNSPDHDRRLVWCYIGVCSVPILTNVLLYGWLIYRCSSSKRVHSIVLMVKQDGHFAGILAIGFNLTPLSHSLSSTQLVELMHELWCMVDVMIDNTNKAIEQHRSERSKLNSDSLPFKVDNVGDVCIAQLLLDDYVPEAKQEAMGRLLLVTSSINQSIREYQERKPFGLPYGSIQLKMGLNFGPVLAGVVGTLEPHYHIFGDVLREAVDLKDMAYAGEISISSSIIKDIPSETDLRECFSNILSGV</sequence>
<feature type="transmembrane region" description="Helical" evidence="1">
    <location>
        <begin position="242"/>
        <end position="263"/>
    </location>
</feature>
<comment type="caution">
    <text evidence="3">The sequence shown here is derived from an EMBL/GenBank/DDBJ whole genome shotgun (WGS) entry which is preliminary data.</text>
</comment>
<dbReference type="Pfam" id="PF00211">
    <property type="entry name" value="Guanylate_cyc"/>
    <property type="match status" value="2"/>
</dbReference>
<evidence type="ECO:0000313" key="3">
    <source>
        <dbReference type="EMBL" id="KAK3265135.1"/>
    </source>
</evidence>
<proteinExistence type="predicted"/>
<dbReference type="PANTHER" id="PTHR45655">
    <property type="entry name" value="GUANYLATE CYCLASE SOLUBLE SUBUNIT BETA-2"/>
    <property type="match status" value="1"/>
</dbReference>
<keyword evidence="1" id="KW-0472">Membrane</keyword>
<dbReference type="Proteomes" id="UP001190700">
    <property type="component" value="Unassembled WGS sequence"/>
</dbReference>
<dbReference type="EMBL" id="LGRX02014116">
    <property type="protein sequence ID" value="KAK3265135.1"/>
    <property type="molecule type" value="Genomic_DNA"/>
</dbReference>
<dbReference type="GO" id="GO:0019934">
    <property type="term" value="P:cGMP-mediated signaling"/>
    <property type="evidence" value="ECO:0007669"/>
    <property type="project" value="TreeGrafter"/>
</dbReference>
<dbReference type="SUPFAM" id="SSF55073">
    <property type="entry name" value="Nucleotide cyclase"/>
    <property type="match status" value="2"/>
</dbReference>
<feature type="domain" description="Guanylate cyclase" evidence="2">
    <location>
        <begin position="1"/>
        <end position="82"/>
    </location>
</feature>
<name>A0AAE0FSM2_9CHLO</name>
<organism evidence="3 4">
    <name type="scientific">Cymbomonas tetramitiformis</name>
    <dbReference type="NCBI Taxonomy" id="36881"/>
    <lineage>
        <taxon>Eukaryota</taxon>
        <taxon>Viridiplantae</taxon>
        <taxon>Chlorophyta</taxon>
        <taxon>Pyramimonadophyceae</taxon>
        <taxon>Pyramimonadales</taxon>
        <taxon>Pyramimonadaceae</taxon>
        <taxon>Cymbomonas</taxon>
    </lineage>
</organism>
<dbReference type="GO" id="GO:0008074">
    <property type="term" value="C:guanylate cyclase complex, soluble"/>
    <property type="evidence" value="ECO:0007669"/>
    <property type="project" value="TreeGrafter"/>
</dbReference>
<accession>A0AAE0FSM2</accession>
<evidence type="ECO:0000259" key="2">
    <source>
        <dbReference type="PROSITE" id="PS50125"/>
    </source>
</evidence>
<feature type="domain" description="Guanylate cyclase" evidence="2">
    <location>
        <begin position="290"/>
        <end position="439"/>
    </location>
</feature>
<evidence type="ECO:0000313" key="4">
    <source>
        <dbReference type="Proteomes" id="UP001190700"/>
    </source>
</evidence>